<feature type="domain" description="Endonuclease/exonuclease/phosphatase" evidence="2">
    <location>
        <begin position="721"/>
        <end position="912"/>
    </location>
</feature>
<dbReference type="Gene3D" id="3.60.10.10">
    <property type="entry name" value="Endonuclease/exonuclease/phosphatase"/>
    <property type="match status" value="1"/>
</dbReference>
<sequence>MIPSSSDHTSPATPTRRSARIRTNSKSGAKTGENHEGPRSGLSALSTPSRYQSTPHRATRTPNILSPLDQSLNDLSLIYDPPSTGNVQINPEHELTKLSRPPRPKLGKRPRTTIMEPDDGSESDTASCDSSRSQKRQKQEHPSLSIPSSGNLEPVFEEIISSCSTVVADQNSCDSRLNEEDSRMEWLIADRIERFSSLEGNTIIKSTLLTSDVLEKLSKLEHKNWVAGIDNHDEMIKTLSEAAGPPGSFPTNITTAEISNELSLPKTSADKLRKLIGTPKSIEEFIVQGGHRVLPPTMEKFHDLCSEAVNIRNNIASFFRSKGDLAHEYKESWFSYCLLYTKVIHDHIKLLESQNLSDTELIRICFYEPSEFKYLKKIRIVLGQLLELKNSLQGIKEIYSTAHCLIYCFIPHPGKEGVMNYVTQRILRDNFPVEDWQRVKNAQQMLRRLLDLHKAIYLPFKDVRIIIGQFEKSNNGEFKFGITERAHTNVRIKIDEINEQSLFKRPLYEDTIRGMLIRDFKIHPDKINLNNLDNLKVISSKAWSWLIDLKIECFRNPNYLDKLINHKSDILGLTNTIRSAEQKEEMKKPSKREDIQRENIKNGIITQAGLPTNIPSPILFTNKIAKKPLAQLISDRWKDRRLDKMPPAARLHSKKKRRNKNSLPNNLLDVHKIPSITDPSEPEKAELLDLCNQLNKNSLKNLSRLRCVNINPGLISGKGEKVRDIIGRTKNIDIYFLNELRVENSEIKDSSCWPTGFSIHSHNKLPHSDLIYSALMTRDSTIKNLIKESFSIGPITGLLLENHKKERICLFSIYRPIPKPGKENCFYHNYENQDPKIFIKWIKKALEIARNRKAAVILAGDFNVDFNRDEGNSDLAAELKEVLKGLIDLCIHPTFFRKKSKGSKIDHIMVTNPNKTNCRNLNLNNSIPTDGHCGQEFQYNFGVPPATYKIMMTKEMKSQEEIKQIALDHHTDIKRSLNSTNTASKKIKNAFKWAKRLLIKSSSTKLKIVPDKNEFDLIKGKDTILYEEMKKLLLGLRDELAAAPGDEIHAIISKIATIINKLRARDKRLSREKLSGRAEGDRNVIWDIYNAECCPAKLWDVEKEFTANELADKVSDLQEKTTTNRLITNPLVEPLSTDKLKNFPYSVNGESVHPSILGKYRKLKNHTRGWSGVNKYFLDCLPISLLEMLIVDPIRNCLDNGEYPEDLRISRITILPKKDAGIRPIAIGEVLTSILEKVIISSVTNFLEAIGAYPAAQSGFRKNMSCGTAIFERHFHRREERLWKCRTCLSYKNFIVLF</sequence>
<dbReference type="Proteomes" id="UP000001307">
    <property type="component" value="Unassembled WGS sequence"/>
</dbReference>
<gene>
    <name evidence="3" type="ORF">GSOID_T00009068001</name>
</gene>
<feature type="compositionally biased region" description="Basic residues" evidence="1">
    <location>
        <begin position="651"/>
        <end position="660"/>
    </location>
</feature>
<evidence type="ECO:0000313" key="3">
    <source>
        <dbReference type="EMBL" id="CBY21310.1"/>
    </source>
</evidence>
<feature type="compositionally biased region" description="Polar residues" evidence="1">
    <location>
        <begin position="1"/>
        <end position="28"/>
    </location>
</feature>
<dbReference type="SUPFAM" id="SSF56219">
    <property type="entry name" value="DNase I-like"/>
    <property type="match status" value="1"/>
</dbReference>
<evidence type="ECO:0000259" key="2">
    <source>
        <dbReference type="Pfam" id="PF03372"/>
    </source>
</evidence>
<keyword evidence="4" id="KW-1185">Reference proteome</keyword>
<accession>E4WW07</accession>
<dbReference type="InterPro" id="IPR005135">
    <property type="entry name" value="Endo/exonuclease/phosphatase"/>
</dbReference>
<organism evidence="3">
    <name type="scientific">Oikopleura dioica</name>
    <name type="common">Tunicate</name>
    <dbReference type="NCBI Taxonomy" id="34765"/>
    <lineage>
        <taxon>Eukaryota</taxon>
        <taxon>Metazoa</taxon>
        <taxon>Chordata</taxon>
        <taxon>Tunicata</taxon>
        <taxon>Appendicularia</taxon>
        <taxon>Copelata</taxon>
        <taxon>Oikopleuridae</taxon>
        <taxon>Oikopleura</taxon>
    </lineage>
</organism>
<dbReference type="GO" id="GO:0003824">
    <property type="term" value="F:catalytic activity"/>
    <property type="evidence" value="ECO:0007669"/>
    <property type="project" value="InterPro"/>
</dbReference>
<feature type="compositionally biased region" description="Basic residues" evidence="1">
    <location>
        <begin position="100"/>
        <end position="111"/>
    </location>
</feature>
<evidence type="ECO:0000313" key="4">
    <source>
        <dbReference type="Proteomes" id="UP000001307"/>
    </source>
</evidence>
<feature type="compositionally biased region" description="Polar residues" evidence="1">
    <location>
        <begin position="43"/>
        <end position="74"/>
    </location>
</feature>
<dbReference type="InterPro" id="IPR036691">
    <property type="entry name" value="Endo/exonu/phosph_ase_sf"/>
</dbReference>
<proteinExistence type="predicted"/>
<dbReference type="EMBL" id="FN653017">
    <property type="protein sequence ID" value="CBY21310.1"/>
    <property type="molecule type" value="Genomic_DNA"/>
</dbReference>
<name>E4WW07_OIKDI</name>
<protein>
    <recommendedName>
        <fullName evidence="2">Endonuclease/exonuclease/phosphatase domain-containing protein</fullName>
    </recommendedName>
</protein>
<feature type="region of interest" description="Disordered" evidence="1">
    <location>
        <begin position="1"/>
        <end position="150"/>
    </location>
</feature>
<dbReference type="Pfam" id="PF03372">
    <property type="entry name" value="Exo_endo_phos"/>
    <property type="match status" value="1"/>
</dbReference>
<feature type="region of interest" description="Disordered" evidence="1">
    <location>
        <begin position="644"/>
        <end position="666"/>
    </location>
</feature>
<reference evidence="3" key="1">
    <citation type="journal article" date="2010" name="Science">
        <title>Plasticity of animal genome architecture unmasked by rapid evolution of a pelagic tunicate.</title>
        <authorList>
            <person name="Denoeud F."/>
            <person name="Henriet S."/>
            <person name="Mungpakdee S."/>
            <person name="Aury J.M."/>
            <person name="Da Silva C."/>
            <person name="Brinkmann H."/>
            <person name="Mikhaleva J."/>
            <person name="Olsen L.C."/>
            <person name="Jubin C."/>
            <person name="Canestro C."/>
            <person name="Bouquet J.M."/>
            <person name="Danks G."/>
            <person name="Poulain J."/>
            <person name="Campsteijn C."/>
            <person name="Adamski M."/>
            <person name="Cross I."/>
            <person name="Yadetie F."/>
            <person name="Muffato M."/>
            <person name="Louis A."/>
            <person name="Butcher S."/>
            <person name="Tsagkogeorga G."/>
            <person name="Konrad A."/>
            <person name="Singh S."/>
            <person name="Jensen M.F."/>
            <person name="Cong E.H."/>
            <person name="Eikeseth-Otteraa H."/>
            <person name="Noel B."/>
            <person name="Anthouard V."/>
            <person name="Porcel B.M."/>
            <person name="Kachouri-Lafond R."/>
            <person name="Nishino A."/>
            <person name="Ugolini M."/>
            <person name="Chourrout P."/>
            <person name="Nishida H."/>
            <person name="Aasland R."/>
            <person name="Huzurbazar S."/>
            <person name="Westhof E."/>
            <person name="Delsuc F."/>
            <person name="Lehrach H."/>
            <person name="Reinhardt R."/>
            <person name="Weissenbach J."/>
            <person name="Roy S.W."/>
            <person name="Artiguenave F."/>
            <person name="Postlethwait J.H."/>
            <person name="Manak J.R."/>
            <person name="Thompson E.M."/>
            <person name="Jaillon O."/>
            <person name="Du Pasquier L."/>
            <person name="Boudinot P."/>
            <person name="Liberles D.A."/>
            <person name="Volff J.N."/>
            <person name="Philippe H."/>
            <person name="Lenhard B."/>
            <person name="Roest Crollius H."/>
            <person name="Wincker P."/>
            <person name="Chourrout D."/>
        </authorList>
    </citation>
    <scope>NUCLEOTIDE SEQUENCE [LARGE SCALE GENOMIC DNA]</scope>
</reference>
<evidence type="ECO:0000256" key="1">
    <source>
        <dbReference type="SAM" id="MobiDB-lite"/>
    </source>
</evidence>
<dbReference type="InParanoid" id="E4WW07"/>
<dbReference type="OrthoDB" id="416454at2759"/>